<dbReference type="GO" id="GO:0004312">
    <property type="term" value="F:fatty acid synthase activity"/>
    <property type="evidence" value="ECO:0007669"/>
    <property type="project" value="InterPro"/>
</dbReference>
<name>A0A7S9HDU3_9ALTE</name>
<evidence type="ECO:0000313" key="3">
    <source>
        <dbReference type="Proteomes" id="UP000595095"/>
    </source>
</evidence>
<dbReference type="SUPFAM" id="SSF54637">
    <property type="entry name" value="Thioesterase/thiol ester dehydrase-isomerase"/>
    <property type="match status" value="1"/>
</dbReference>
<gene>
    <name evidence="2" type="ORF">IT774_04905</name>
</gene>
<dbReference type="PANTHER" id="PTHR43841:SF3">
    <property type="entry name" value="(3R)-HYDROXYACYL-ACP DEHYDRATASE SUBUNIT HADB"/>
    <property type="match status" value="1"/>
</dbReference>
<dbReference type="InterPro" id="IPR002539">
    <property type="entry name" value="MaoC-like_dom"/>
</dbReference>
<dbReference type="GO" id="GO:0006633">
    <property type="term" value="P:fatty acid biosynthetic process"/>
    <property type="evidence" value="ECO:0007669"/>
    <property type="project" value="InterPro"/>
</dbReference>
<dbReference type="PANTHER" id="PTHR43841">
    <property type="entry name" value="3-HYDROXYACYL-THIOESTER DEHYDRATASE HTDX-RELATED"/>
    <property type="match status" value="1"/>
</dbReference>
<feature type="domain" description="MaoC-like" evidence="1">
    <location>
        <begin position="180"/>
        <end position="224"/>
    </location>
</feature>
<evidence type="ECO:0000259" key="1">
    <source>
        <dbReference type="Pfam" id="PF01575"/>
    </source>
</evidence>
<dbReference type="InterPro" id="IPR003965">
    <property type="entry name" value="Fatty_acid_synthase"/>
</dbReference>
<dbReference type="InterPro" id="IPR029069">
    <property type="entry name" value="HotDog_dom_sf"/>
</dbReference>
<dbReference type="Gene3D" id="3.10.129.10">
    <property type="entry name" value="Hotdog Thioesterase"/>
    <property type="match status" value="1"/>
</dbReference>
<dbReference type="AlphaFoldDB" id="A0A7S9HDU3"/>
<reference evidence="2 3" key="1">
    <citation type="submission" date="2020-11" db="EMBL/GenBank/DDBJ databases">
        <title>Complete genome sequence for Salinimonas sp. strain G2-b.</title>
        <authorList>
            <person name="Park S.-J."/>
        </authorList>
    </citation>
    <scope>NUCLEOTIDE SEQUENCE [LARGE SCALE GENOMIC DNA]</scope>
    <source>
        <strain evidence="2 3">G2-b</strain>
    </source>
</reference>
<dbReference type="KEGG" id="smaa:IT774_04905"/>
<sequence>MKSLKLIFRAATQRADKARLVQFKPPALPSCQYSQSLHIDKSHYQQYCEQMNWPVHNVLHPCYLQMMSLSLQLQCLTTINSPFPVMGLIHKSNQINQQLCIDPDAPFMLYARYRAIRPHYKGWVVDIEVSASQHQRTVYRAVASYLVKTRAPHVAPKKYRREPQPLVLPEAVQEHTVLVATKATGRGYARLSKDYNPIHLSRFSASFFGFRQPIAHGMWSLARLCAGLPDLADRQKIPPSEEDSEGAEIVLSCEFIKPIKLPATARSFSVAEQGKCKFWLTNDTVDAPHLLGELTLTSGR</sequence>
<evidence type="ECO:0000313" key="2">
    <source>
        <dbReference type="EMBL" id="QPG06514.1"/>
    </source>
</evidence>
<dbReference type="RefSeq" id="WP_195811590.1">
    <property type="nucleotide sequence ID" value="NZ_CP064795.1"/>
</dbReference>
<protein>
    <recommendedName>
        <fullName evidence="1">MaoC-like domain-containing protein</fullName>
    </recommendedName>
</protein>
<dbReference type="PRINTS" id="PR01483">
    <property type="entry name" value="FASYNTHASE"/>
</dbReference>
<dbReference type="Pfam" id="PF01575">
    <property type="entry name" value="MaoC_dehydratas"/>
    <property type="match status" value="1"/>
</dbReference>
<proteinExistence type="predicted"/>
<dbReference type="Proteomes" id="UP000595095">
    <property type="component" value="Chromosome"/>
</dbReference>
<accession>A0A7S9HDU3</accession>
<dbReference type="GO" id="GO:0005835">
    <property type="term" value="C:fatty acid synthase complex"/>
    <property type="evidence" value="ECO:0007669"/>
    <property type="project" value="InterPro"/>
</dbReference>
<organism evidence="2 3">
    <name type="scientific">Salinimonas marina</name>
    <dbReference type="NCBI Taxonomy" id="2785918"/>
    <lineage>
        <taxon>Bacteria</taxon>
        <taxon>Pseudomonadati</taxon>
        <taxon>Pseudomonadota</taxon>
        <taxon>Gammaproteobacteria</taxon>
        <taxon>Alteromonadales</taxon>
        <taxon>Alteromonadaceae</taxon>
        <taxon>Alteromonas/Salinimonas group</taxon>
        <taxon>Salinimonas</taxon>
    </lineage>
</organism>
<keyword evidence="3" id="KW-1185">Reference proteome</keyword>
<dbReference type="EMBL" id="CP064795">
    <property type="protein sequence ID" value="QPG06514.1"/>
    <property type="molecule type" value="Genomic_DNA"/>
</dbReference>